<evidence type="ECO:0000256" key="6">
    <source>
        <dbReference type="ARBA" id="ARBA00022801"/>
    </source>
</evidence>
<dbReference type="Pfam" id="PF01503">
    <property type="entry name" value="PRA-PH"/>
    <property type="match status" value="1"/>
</dbReference>
<sequence length="103" mass="10941">MTLDDLSATILARKGADPDTSWTAKLLSKGPAKCAEKFGEEAIEAIIEAVRGDRAALTSEAADTLYHLLVMLAACDVPLSDVMAELARRQGISGITEKAARPR</sequence>
<dbReference type="GO" id="GO:0004636">
    <property type="term" value="F:phosphoribosyl-ATP diphosphatase activity"/>
    <property type="evidence" value="ECO:0007669"/>
    <property type="project" value="UniProtKB-UniRule"/>
</dbReference>
<dbReference type="InterPro" id="IPR008179">
    <property type="entry name" value="HisE"/>
</dbReference>
<dbReference type="NCBIfam" id="TIGR03188">
    <property type="entry name" value="histidine_hisI"/>
    <property type="match status" value="1"/>
</dbReference>
<evidence type="ECO:0000256" key="8">
    <source>
        <dbReference type="ARBA" id="ARBA00023102"/>
    </source>
</evidence>
<keyword evidence="4 9" id="KW-0028">Amino-acid biosynthesis</keyword>
<evidence type="ECO:0000256" key="4">
    <source>
        <dbReference type="ARBA" id="ARBA00022605"/>
    </source>
</evidence>
<dbReference type="AlphaFoldDB" id="A0A1H7Z815"/>
<gene>
    <name evidence="9" type="primary">hisE</name>
    <name evidence="10" type="ORF">SAMN04488003_101476</name>
</gene>
<dbReference type="InterPro" id="IPR021130">
    <property type="entry name" value="PRib-ATP_PPHydrolase-like"/>
</dbReference>
<dbReference type="OrthoDB" id="9814738at2"/>
<comment type="similarity">
    <text evidence="3 9">Belongs to the PRA-PH family.</text>
</comment>
<dbReference type="NCBIfam" id="NF001611">
    <property type="entry name" value="PRK00400.1-3"/>
    <property type="match status" value="1"/>
</dbReference>
<dbReference type="STRING" id="245187.SAMN04488003_101476"/>
<comment type="catalytic activity">
    <reaction evidence="1 9">
        <text>1-(5-phospho-beta-D-ribosyl)-ATP + H2O = 1-(5-phospho-beta-D-ribosyl)-5'-AMP + diphosphate + H(+)</text>
        <dbReference type="Rhea" id="RHEA:22828"/>
        <dbReference type="ChEBI" id="CHEBI:15377"/>
        <dbReference type="ChEBI" id="CHEBI:15378"/>
        <dbReference type="ChEBI" id="CHEBI:33019"/>
        <dbReference type="ChEBI" id="CHEBI:59457"/>
        <dbReference type="ChEBI" id="CHEBI:73183"/>
        <dbReference type="EC" id="3.6.1.31"/>
    </reaction>
</comment>
<evidence type="ECO:0000256" key="7">
    <source>
        <dbReference type="ARBA" id="ARBA00022840"/>
    </source>
</evidence>
<dbReference type="EMBL" id="FOCI01000001">
    <property type="protein sequence ID" value="SEM54343.1"/>
    <property type="molecule type" value="Genomic_DNA"/>
</dbReference>
<dbReference type="GO" id="GO:0005524">
    <property type="term" value="F:ATP binding"/>
    <property type="evidence" value="ECO:0007669"/>
    <property type="project" value="UniProtKB-KW"/>
</dbReference>
<evidence type="ECO:0000256" key="1">
    <source>
        <dbReference type="ARBA" id="ARBA00001460"/>
    </source>
</evidence>
<evidence type="ECO:0000313" key="10">
    <source>
        <dbReference type="EMBL" id="SEM54343.1"/>
    </source>
</evidence>
<dbReference type="RefSeq" id="WP_089898227.1">
    <property type="nucleotide sequence ID" value="NZ_FOCI01000001.1"/>
</dbReference>
<dbReference type="HAMAP" id="MF_01020">
    <property type="entry name" value="HisE"/>
    <property type="match status" value="1"/>
</dbReference>
<proteinExistence type="inferred from homology"/>
<dbReference type="PANTHER" id="PTHR42945:SF1">
    <property type="entry name" value="HISTIDINE BIOSYNTHESIS BIFUNCTIONAL PROTEIN HIS7"/>
    <property type="match status" value="1"/>
</dbReference>
<keyword evidence="6 9" id="KW-0378">Hydrolase</keyword>
<dbReference type="EC" id="3.6.1.31" evidence="9"/>
<dbReference type="GO" id="GO:0005737">
    <property type="term" value="C:cytoplasm"/>
    <property type="evidence" value="ECO:0007669"/>
    <property type="project" value="UniProtKB-SubCell"/>
</dbReference>
<evidence type="ECO:0000256" key="9">
    <source>
        <dbReference type="HAMAP-Rule" id="MF_01020"/>
    </source>
</evidence>
<organism evidence="10 11">
    <name type="scientific">Loktanella fryxellensis</name>
    <dbReference type="NCBI Taxonomy" id="245187"/>
    <lineage>
        <taxon>Bacteria</taxon>
        <taxon>Pseudomonadati</taxon>
        <taxon>Pseudomonadota</taxon>
        <taxon>Alphaproteobacteria</taxon>
        <taxon>Rhodobacterales</taxon>
        <taxon>Roseobacteraceae</taxon>
        <taxon>Loktanella</taxon>
    </lineage>
</organism>
<keyword evidence="8 9" id="KW-0368">Histidine biosynthesis</keyword>
<dbReference type="NCBIfam" id="NF001613">
    <property type="entry name" value="PRK00400.1-5"/>
    <property type="match status" value="1"/>
</dbReference>
<dbReference type="Gene3D" id="1.10.287.1080">
    <property type="entry name" value="MazG-like"/>
    <property type="match status" value="1"/>
</dbReference>
<evidence type="ECO:0000256" key="2">
    <source>
        <dbReference type="ARBA" id="ARBA00005204"/>
    </source>
</evidence>
<dbReference type="CDD" id="cd11534">
    <property type="entry name" value="NTP-PPase_HisIE_like"/>
    <property type="match status" value="1"/>
</dbReference>
<dbReference type="Proteomes" id="UP000199585">
    <property type="component" value="Unassembled WGS sequence"/>
</dbReference>
<keyword evidence="11" id="KW-1185">Reference proteome</keyword>
<keyword evidence="5 9" id="KW-0547">Nucleotide-binding</keyword>
<name>A0A1H7Z815_9RHOB</name>
<keyword evidence="9" id="KW-0963">Cytoplasm</keyword>
<evidence type="ECO:0000256" key="5">
    <source>
        <dbReference type="ARBA" id="ARBA00022741"/>
    </source>
</evidence>
<dbReference type="GO" id="GO:0000105">
    <property type="term" value="P:L-histidine biosynthetic process"/>
    <property type="evidence" value="ECO:0007669"/>
    <property type="project" value="UniProtKB-UniRule"/>
</dbReference>
<comment type="subcellular location">
    <subcellularLocation>
        <location evidence="9">Cytoplasm</location>
    </subcellularLocation>
</comment>
<reference evidence="10 11" key="1">
    <citation type="submission" date="2016-10" db="EMBL/GenBank/DDBJ databases">
        <authorList>
            <person name="de Groot N.N."/>
        </authorList>
    </citation>
    <scope>NUCLEOTIDE SEQUENCE [LARGE SCALE GENOMIC DNA]</scope>
    <source>
        <strain evidence="10 11">DSM 16213</strain>
    </source>
</reference>
<dbReference type="PANTHER" id="PTHR42945">
    <property type="entry name" value="HISTIDINE BIOSYNTHESIS BIFUNCTIONAL PROTEIN"/>
    <property type="match status" value="1"/>
</dbReference>
<accession>A0A1H7Z815</accession>
<evidence type="ECO:0000256" key="3">
    <source>
        <dbReference type="ARBA" id="ARBA00009392"/>
    </source>
</evidence>
<dbReference type="UniPathway" id="UPA00031">
    <property type="reaction ID" value="UER00007"/>
</dbReference>
<dbReference type="SUPFAM" id="SSF101386">
    <property type="entry name" value="all-alpha NTP pyrophosphatases"/>
    <property type="match status" value="1"/>
</dbReference>
<protein>
    <recommendedName>
        <fullName evidence="9">Phosphoribosyl-ATP pyrophosphatase</fullName>
        <shortName evidence="9">PRA-PH</shortName>
        <ecNumber evidence="9">3.6.1.31</ecNumber>
    </recommendedName>
</protein>
<comment type="pathway">
    <text evidence="2 9">Amino-acid biosynthesis; L-histidine biosynthesis; L-histidine from 5-phospho-alpha-D-ribose 1-diphosphate: step 2/9.</text>
</comment>
<evidence type="ECO:0000313" key="11">
    <source>
        <dbReference type="Proteomes" id="UP000199585"/>
    </source>
</evidence>
<keyword evidence="7 9" id="KW-0067">ATP-binding</keyword>